<dbReference type="PANTHER" id="PTHR11803">
    <property type="entry name" value="2-IMINOBUTANOATE/2-IMINOPROPANOATE DEAMINASE RIDA"/>
    <property type="match status" value="1"/>
</dbReference>
<dbReference type="CDD" id="cd00448">
    <property type="entry name" value="YjgF_YER057c_UK114_family"/>
    <property type="match status" value="1"/>
</dbReference>
<dbReference type="SUPFAM" id="SSF55298">
    <property type="entry name" value="YjgF-like"/>
    <property type="match status" value="1"/>
</dbReference>
<gene>
    <name evidence="1" type="ORF">CQ14_01595</name>
</gene>
<dbReference type="Gene3D" id="3.30.1330.40">
    <property type="entry name" value="RutC-like"/>
    <property type="match status" value="1"/>
</dbReference>
<dbReference type="GO" id="GO:0005829">
    <property type="term" value="C:cytosol"/>
    <property type="evidence" value="ECO:0007669"/>
    <property type="project" value="TreeGrafter"/>
</dbReference>
<dbReference type="OrthoDB" id="9799840at2"/>
<dbReference type="EMBL" id="LLYB01000071">
    <property type="protein sequence ID" value="KRR22994.1"/>
    <property type="molecule type" value="Genomic_DNA"/>
</dbReference>
<sequence>MAEIIRHNPAAVHAPSSGYSMGLELSQYRRLLFISGQVPENSDGSVPEGFEAQCEQAWRNVIAVLAAAGLGVEHLVKINTFLTDKSQVVPNRAIRRKMLQGHEPASTVMIAETVDGKWLLEIEAIAAE</sequence>
<dbReference type="InterPro" id="IPR006175">
    <property type="entry name" value="YjgF/YER057c/UK114"/>
</dbReference>
<dbReference type="Pfam" id="PF01042">
    <property type="entry name" value="Ribonuc_L-PSP"/>
    <property type="match status" value="1"/>
</dbReference>
<reference evidence="1 2" key="1">
    <citation type="submission" date="2014-03" db="EMBL/GenBank/DDBJ databases">
        <title>Bradyrhizobium valentinum sp. nov., isolated from effective nodules of Lupinus mariae-josephae, a lupine endemic of basic-lime soils in Eastern Spain.</title>
        <authorList>
            <person name="Duran D."/>
            <person name="Rey L."/>
            <person name="Navarro A."/>
            <person name="Busquets A."/>
            <person name="Imperial J."/>
            <person name="Ruiz-Argueso T."/>
        </authorList>
    </citation>
    <scope>NUCLEOTIDE SEQUENCE [LARGE SCALE GENOMIC DNA]</scope>
    <source>
        <strain evidence="1 2">CCBAU 23086</strain>
    </source>
</reference>
<comment type="caution">
    <text evidence="1">The sequence shown here is derived from an EMBL/GenBank/DDBJ whole genome shotgun (WGS) entry which is preliminary data.</text>
</comment>
<dbReference type="AlphaFoldDB" id="A0A0R3MS70"/>
<dbReference type="InterPro" id="IPR035959">
    <property type="entry name" value="RutC-like_sf"/>
</dbReference>
<protein>
    <submittedName>
        <fullName evidence="1">Translation initiation inhibitor</fullName>
    </submittedName>
</protein>
<accession>A0A0R3MS70</accession>
<proteinExistence type="predicted"/>
<dbReference type="Proteomes" id="UP000051660">
    <property type="component" value="Unassembled WGS sequence"/>
</dbReference>
<dbReference type="RefSeq" id="WP_057859359.1">
    <property type="nucleotide sequence ID" value="NZ_LLYB01000071.1"/>
</dbReference>
<dbReference type="GO" id="GO:0019239">
    <property type="term" value="F:deaminase activity"/>
    <property type="evidence" value="ECO:0007669"/>
    <property type="project" value="TreeGrafter"/>
</dbReference>
<name>A0A0R3MS70_9BRAD</name>
<dbReference type="PANTHER" id="PTHR11803:SF44">
    <property type="entry name" value="RUTC FAMILY PROTEIN YJGH"/>
    <property type="match status" value="1"/>
</dbReference>
<evidence type="ECO:0000313" key="1">
    <source>
        <dbReference type="EMBL" id="KRR22994.1"/>
    </source>
</evidence>
<evidence type="ECO:0000313" key="2">
    <source>
        <dbReference type="Proteomes" id="UP000051660"/>
    </source>
</evidence>
<organism evidence="1 2">
    <name type="scientific">Bradyrhizobium lablabi</name>
    <dbReference type="NCBI Taxonomy" id="722472"/>
    <lineage>
        <taxon>Bacteria</taxon>
        <taxon>Pseudomonadati</taxon>
        <taxon>Pseudomonadota</taxon>
        <taxon>Alphaproteobacteria</taxon>
        <taxon>Hyphomicrobiales</taxon>
        <taxon>Nitrobacteraceae</taxon>
        <taxon>Bradyrhizobium</taxon>
    </lineage>
</organism>